<evidence type="ECO:0000313" key="2">
    <source>
        <dbReference type="Proteomes" id="UP000187283"/>
    </source>
</evidence>
<evidence type="ECO:0000313" key="1">
    <source>
        <dbReference type="EMBL" id="OMJ26049.1"/>
    </source>
</evidence>
<dbReference type="EMBL" id="LSSN01000074">
    <property type="protein sequence ID" value="OMJ26049.1"/>
    <property type="molecule type" value="Genomic_DNA"/>
</dbReference>
<dbReference type="OrthoDB" id="271745at2759"/>
<name>A0A1R1YGN3_9FUNG</name>
<reference evidence="1 2" key="1">
    <citation type="submission" date="2017-01" db="EMBL/GenBank/DDBJ databases">
        <authorList>
            <person name="Mah S.A."/>
            <person name="Swanson W.J."/>
            <person name="Moy G.W."/>
            <person name="Vacquier V.D."/>
        </authorList>
    </citation>
    <scope>NUCLEOTIDE SEQUENCE [LARGE SCALE GENOMIC DNA]</scope>
    <source>
        <strain evidence="1 2">GSMNP</strain>
    </source>
</reference>
<proteinExistence type="predicted"/>
<dbReference type="Proteomes" id="UP000187283">
    <property type="component" value="Unassembled WGS sequence"/>
</dbReference>
<dbReference type="AlphaFoldDB" id="A0A1R1YGN3"/>
<organism evidence="1 2">
    <name type="scientific">Smittium culicis</name>
    <dbReference type="NCBI Taxonomy" id="133412"/>
    <lineage>
        <taxon>Eukaryota</taxon>
        <taxon>Fungi</taxon>
        <taxon>Fungi incertae sedis</taxon>
        <taxon>Zoopagomycota</taxon>
        <taxon>Kickxellomycotina</taxon>
        <taxon>Harpellomycetes</taxon>
        <taxon>Harpellales</taxon>
        <taxon>Legeriomycetaceae</taxon>
        <taxon>Smittium</taxon>
    </lineage>
</organism>
<gene>
    <name evidence="1" type="ORF">AYI70_g473</name>
</gene>
<keyword evidence="2" id="KW-1185">Reference proteome</keyword>
<accession>A0A1R1YGN3</accession>
<comment type="caution">
    <text evidence="1">The sequence shown here is derived from an EMBL/GenBank/DDBJ whole genome shotgun (WGS) entry which is preliminary data.</text>
</comment>
<sequence>MIVKAKSLKAVLSQTLTGDVILCALFSHDGVLLSEAHVPDFSLELDSAPEIGSLEALTPKLENRAIESSSQAGDVIGNIKSSPLTNYNSINDNGSPINLRSVDYSRTHGISPSKSIRDGSIEGFDENDLVISIGESIKSYLAVIATLWNRYERLNSFVGAYIDGEENSSGPQYENDLNTLTIESKHLFKSSYGVHNYLY</sequence>
<dbReference type="Gene3D" id="3.30.450.30">
    <property type="entry name" value="Dynein light chain 2a, cytoplasmic"/>
    <property type="match status" value="1"/>
</dbReference>
<protein>
    <submittedName>
        <fullName evidence="1">Uncharacterized protein</fullName>
    </submittedName>
</protein>